<dbReference type="Gene3D" id="3.30.70.330">
    <property type="match status" value="1"/>
</dbReference>
<dbReference type="GO" id="GO:0003729">
    <property type="term" value="F:mRNA binding"/>
    <property type="evidence" value="ECO:0007669"/>
    <property type="project" value="TreeGrafter"/>
</dbReference>
<feature type="compositionally biased region" description="Polar residues" evidence="1">
    <location>
        <begin position="606"/>
        <end position="617"/>
    </location>
</feature>
<dbReference type="AlphaFoldDB" id="A0A1E3JW34"/>
<dbReference type="CDD" id="cd21134">
    <property type="entry name" value="YTH"/>
    <property type="match status" value="1"/>
</dbReference>
<feature type="region of interest" description="Disordered" evidence="1">
    <location>
        <begin position="394"/>
        <end position="415"/>
    </location>
</feature>
<feature type="region of interest" description="Disordered" evidence="1">
    <location>
        <begin position="179"/>
        <end position="240"/>
    </location>
</feature>
<reference evidence="3 4" key="1">
    <citation type="submission" date="2016-06" db="EMBL/GenBank/DDBJ databases">
        <title>Evolution of pathogenesis and genome organization in the Tremellales.</title>
        <authorList>
            <person name="Cuomo C."/>
            <person name="Litvintseva A."/>
            <person name="Heitman J."/>
            <person name="Chen Y."/>
            <person name="Sun S."/>
            <person name="Springer D."/>
            <person name="Dromer F."/>
            <person name="Young S."/>
            <person name="Zeng Q."/>
            <person name="Chapman S."/>
            <person name="Gujja S."/>
            <person name="Saif S."/>
            <person name="Birren B."/>
        </authorList>
    </citation>
    <scope>NUCLEOTIDE SEQUENCE [LARGE SCALE GENOMIC DNA]</scope>
    <source>
        <strain evidence="3 4">CBS 7118</strain>
    </source>
</reference>
<feature type="compositionally biased region" description="Polar residues" evidence="1">
    <location>
        <begin position="95"/>
        <end position="107"/>
    </location>
</feature>
<evidence type="ECO:0000256" key="1">
    <source>
        <dbReference type="SAM" id="MobiDB-lite"/>
    </source>
</evidence>
<dbReference type="GO" id="GO:0005654">
    <property type="term" value="C:nucleoplasm"/>
    <property type="evidence" value="ECO:0007669"/>
    <property type="project" value="TreeGrafter"/>
</dbReference>
<proteinExistence type="predicted"/>
<dbReference type="GO" id="GO:0000381">
    <property type="term" value="P:regulation of alternative mRNA splicing, via spliceosome"/>
    <property type="evidence" value="ECO:0007669"/>
    <property type="project" value="TreeGrafter"/>
</dbReference>
<dbReference type="EMBL" id="AWGH01000004">
    <property type="protein sequence ID" value="ODO05068.1"/>
    <property type="molecule type" value="Genomic_DNA"/>
</dbReference>
<dbReference type="RefSeq" id="XP_019033723.1">
    <property type="nucleotide sequence ID" value="XM_019173916.1"/>
</dbReference>
<dbReference type="GO" id="GO:0000398">
    <property type="term" value="P:mRNA splicing, via spliceosome"/>
    <property type="evidence" value="ECO:0007669"/>
    <property type="project" value="TreeGrafter"/>
</dbReference>
<dbReference type="InterPro" id="IPR035979">
    <property type="entry name" value="RBD_domain_sf"/>
</dbReference>
<protein>
    <recommendedName>
        <fullName evidence="2">YTH domain-containing protein</fullName>
    </recommendedName>
</protein>
<feature type="region of interest" description="Disordered" evidence="1">
    <location>
        <begin position="705"/>
        <end position="725"/>
    </location>
</feature>
<dbReference type="Pfam" id="PF04146">
    <property type="entry name" value="YTH"/>
    <property type="match status" value="1"/>
</dbReference>
<accession>A0A1E3JW34</accession>
<evidence type="ECO:0000313" key="4">
    <source>
        <dbReference type="Proteomes" id="UP000094819"/>
    </source>
</evidence>
<sequence>MSAVSEQIAPDEVTQQLETLQIDPALPRQSQGKQPQGGQRSPRQAASANASHTQPYQPYAQAYTRYPQQYQNPYPSYVPYSPYGPEQLGWRQPDSEQPSPINPSNPTFGVWSSPPVSPAVGAPPPFLNQQSRHGSFDAAGMPGGSPVYFDSRSSFGGPGPAWPYPAAPSHFGYYPSYHPSSSPLEPNMAQPSNWSGSPATPYGPGPNHNRVSVSSASRPSPTGGDSKEPERKPYHPQPPSRRSDWVMWVGNVPSNTSHEELWHFFNMTVPITDPITDTAPWRGPSSIFLISRSSCAFVNLSSQAELDRAVAFFNGKPLRPWDARCPRMVCRVRRKDDDLKSGVGAQRGTGIHRDWVKKEQEKQQVAPQGLEPIATAEGQVPAVSLANPAILELSEEGRKRDSSGSEDGKKASGSYASTTSSFLIKHFPRRVFIVKSLTTAELEESVRTGTWRTQRHNEPILDQAFRTSQSVILIFGANRAGEFFGYARMVEPIDKERAKRQQSSISSSAPMRSGTQESSFFLTPQQSRITVLSPGELHSREDSYFHPIHRNTDPPKIPNHAAGSNSMSLQVLDETRAHTFDPKTLQRDYFPSVTLAMAQEGGDVPKQSSLTVVSEPQSVEDLQRKETLPPPEENAKREKQNAQEEFSDDGWGHAFRIEWVKVAPLPFNKTRHLRNPWNADREVKVSRDGTEIEPTVGLQLVAEWDKPEIAPRLPSNGSNPSSSNR</sequence>
<feature type="compositionally biased region" description="Pro residues" evidence="1">
    <location>
        <begin position="115"/>
        <end position="126"/>
    </location>
</feature>
<feature type="compositionally biased region" description="Polar residues" evidence="1">
    <location>
        <begin position="501"/>
        <end position="520"/>
    </location>
</feature>
<dbReference type="InterPro" id="IPR012677">
    <property type="entry name" value="Nucleotide-bd_a/b_plait_sf"/>
</dbReference>
<dbReference type="GO" id="GO:1990247">
    <property type="term" value="F:N6-methyladenosine-containing RNA reader activity"/>
    <property type="evidence" value="ECO:0007669"/>
    <property type="project" value="TreeGrafter"/>
</dbReference>
<feature type="compositionally biased region" description="Polar residues" evidence="1">
    <location>
        <begin position="28"/>
        <end position="56"/>
    </location>
</feature>
<dbReference type="Gene3D" id="3.10.590.10">
    <property type="entry name" value="ph1033 like domains"/>
    <property type="match status" value="2"/>
</dbReference>
<keyword evidence="4" id="KW-1185">Reference proteome</keyword>
<dbReference type="PANTHER" id="PTHR12357">
    <property type="entry name" value="YTH YT521-B HOMOLOGY DOMAIN-CONTAINING"/>
    <property type="match status" value="1"/>
</dbReference>
<feature type="region of interest" description="Disordered" evidence="1">
    <location>
        <begin position="1"/>
        <end position="152"/>
    </location>
</feature>
<gene>
    <name evidence="3" type="ORF">L198_01755</name>
</gene>
<feature type="compositionally biased region" description="Low complexity" evidence="1">
    <location>
        <begin position="66"/>
        <end position="85"/>
    </location>
</feature>
<comment type="caution">
    <text evidence="3">The sequence shown here is derived from an EMBL/GenBank/DDBJ whole genome shotgun (WGS) entry which is preliminary data.</text>
</comment>
<feature type="region of interest" description="Disordered" evidence="1">
    <location>
        <begin position="497"/>
        <end position="520"/>
    </location>
</feature>
<dbReference type="InterPro" id="IPR007275">
    <property type="entry name" value="YTH_domain"/>
</dbReference>
<feature type="domain" description="YTH" evidence="2">
    <location>
        <begin position="429"/>
        <end position="704"/>
    </location>
</feature>
<dbReference type="GeneID" id="30190968"/>
<feature type="compositionally biased region" description="Basic and acidic residues" evidence="1">
    <location>
        <begin position="395"/>
        <end position="410"/>
    </location>
</feature>
<evidence type="ECO:0000313" key="3">
    <source>
        <dbReference type="EMBL" id="ODO05068.1"/>
    </source>
</evidence>
<dbReference type="Proteomes" id="UP000094819">
    <property type="component" value="Unassembled WGS sequence"/>
</dbReference>
<dbReference type="InterPro" id="IPR045168">
    <property type="entry name" value="YTH_prot"/>
</dbReference>
<dbReference type="CDD" id="cd00590">
    <property type="entry name" value="RRM_SF"/>
    <property type="match status" value="1"/>
</dbReference>
<organism evidence="3 4">
    <name type="scientific">Cryptococcus wingfieldii CBS 7118</name>
    <dbReference type="NCBI Taxonomy" id="1295528"/>
    <lineage>
        <taxon>Eukaryota</taxon>
        <taxon>Fungi</taxon>
        <taxon>Dikarya</taxon>
        <taxon>Basidiomycota</taxon>
        <taxon>Agaricomycotina</taxon>
        <taxon>Tremellomycetes</taxon>
        <taxon>Tremellales</taxon>
        <taxon>Cryptococcaceae</taxon>
        <taxon>Cryptococcus</taxon>
    </lineage>
</organism>
<evidence type="ECO:0000259" key="2">
    <source>
        <dbReference type="PROSITE" id="PS50882"/>
    </source>
</evidence>
<feature type="compositionally biased region" description="Low complexity" evidence="1">
    <location>
        <begin position="210"/>
        <end position="221"/>
    </location>
</feature>
<feature type="compositionally biased region" description="Polar residues" evidence="1">
    <location>
        <begin position="189"/>
        <end position="198"/>
    </location>
</feature>
<dbReference type="PROSITE" id="PS50882">
    <property type="entry name" value="YTH"/>
    <property type="match status" value="1"/>
</dbReference>
<dbReference type="OrthoDB" id="6103986at2759"/>
<name>A0A1E3JW34_9TREE</name>
<dbReference type="SUPFAM" id="SSF54928">
    <property type="entry name" value="RNA-binding domain, RBD"/>
    <property type="match status" value="1"/>
</dbReference>
<feature type="region of interest" description="Disordered" evidence="1">
    <location>
        <begin position="602"/>
        <end position="646"/>
    </location>
</feature>
<dbReference type="PANTHER" id="PTHR12357:SF3">
    <property type="entry name" value="YTH DOMAIN-CONTAINING PROTEIN 1"/>
    <property type="match status" value="1"/>
</dbReference>
<feature type="compositionally biased region" description="Low complexity" evidence="1">
    <location>
        <begin position="714"/>
        <end position="725"/>
    </location>
</feature>
<feature type="compositionally biased region" description="Basic and acidic residues" evidence="1">
    <location>
        <begin position="621"/>
        <end position="642"/>
    </location>
</feature>